<dbReference type="GO" id="GO:0032259">
    <property type="term" value="P:methylation"/>
    <property type="evidence" value="ECO:0007669"/>
    <property type="project" value="UniProtKB-KW"/>
</dbReference>
<proteinExistence type="predicted"/>
<dbReference type="SUPFAM" id="SSF53335">
    <property type="entry name" value="S-adenosyl-L-methionine-dependent methyltransferases"/>
    <property type="match status" value="1"/>
</dbReference>
<dbReference type="RefSeq" id="WP_209643152.1">
    <property type="nucleotide sequence ID" value="NZ_JAGINW010000001.1"/>
</dbReference>
<keyword evidence="1" id="KW-0489">Methyltransferase</keyword>
<dbReference type="Gene3D" id="3.40.50.150">
    <property type="entry name" value="Vaccinia Virus protein VP39"/>
    <property type="match status" value="1"/>
</dbReference>
<comment type="caution">
    <text evidence="1">The sequence shown here is derived from an EMBL/GenBank/DDBJ whole genome shotgun (WGS) entry which is preliminary data.</text>
</comment>
<name>A0ABS4TNQ1_9PSEU</name>
<dbReference type="PIRSF" id="PIRSF017393">
    <property type="entry name" value="MTase_SAV2177"/>
    <property type="match status" value="1"/>
</dbReference>
<keyword evidence="2" id="KW-1185">Reference proteome</keyword>
<reference evidence="1 2" key="1">
    <citation type="submission" date="2021-03" db="EMBL/GenBank/DDBJ databases">
        <title>Sequencing the genomes of 1000 actinobacteria strains.</title>
        <authorList>
            <person name="Klenk H.-P."/>
        </authorList>
    </citation>
    <scope>NUCLEOTIDE SEQUENCE [LARGE SCALE GENOMIC DNA]</scope>
    <source>
        <strain evidence="1 2">DSM 46670</strain>
    </source>
</reference>
<sequence length="279" mass="30458">MAGRGDGPFAEGGAGMDESGTTLARVYDALLGGKENYETDREVRDQLTAVAPEYSKVAWDNRHFLLRAARFLAGAAGIGQFLEFGACFPVGDSVHDVVQRANRDATVVYVGMDPLVLAHGRALLEDNDHTHIVDIDWRDARNVTGNAEVRKYIDFEQPMAISHVSTLCHVPDECDPWAIMRELVDVAAPGSYVVFAHLLDPGPEHELAELAARAQEVYLTSPIGSGWFRTMDQIMAMLEGLELTEPGMVPIAEWWPDGPPSAPLAPMQRLLVGAVARKP</sequence>
<dbReference type="Proteomes" id="UP001519332">
    <property type="component" value="Unassembled WGS sequence"/>
</dbReference>
<dbReference type="EMBL" id="JAGINW010000001">
    <property type="protein sequence ID" value="MBP2326031.1"/>
    <property type="molecule type" value="Genomic_DNA"/>
</dbReference>
<accession>A0ABS4TNQ1</accession>
<gene>
    <name evidence="1" type="ORF">JOF56_006416</name>
</gene>
<organism evidence="1 2">
    <name type="scientific">Kibdelosporangium banguiense</name>
    <dbReference type="NCBI Taxonomy" id="1365924"/>
    <lineage>
        <taxon>Bacteria</taxon>
        <taxon>Bacillati</taxon>
        <taxon>Actinomycetota</taxon>
        <taxon>Actinomycetes</taxon>
        <taxon>Pseudonocardiales</taxon>
        <taxon>Pseudonocardiaceae</taxon>
        <taxon>Kibdelosporangium</taxon>
    </lineage>
</organism>
<protein>
    <submittedName>
        <fullName evidence="1">SAM-dependent methyltransferase</fullName>
    </submittedName>
</protein>
<dbReference type="GO" id="GO:0008168">
    <property type="term" value="F:methyltransferase activity"/>
    <property type="evidence" value="ECO:0007669"/>
    <property type="project" value="UniProtKB-KW"/>
</dbReference>
<dbReference type="Pfam" id="PF04672">
    <property type="entry name" value="Methyltransf_19"/>
    <property type="match status" value="1"/>
</dbReference>
<evidence type="ECO:0000313" key="2">
    <source>
        <dbReference type="Proteomes" id="UP001519332"/>
    </source>
</evidence>
<dbReference type="InterPro" id="IPR029063">
    <property type="entry name" value="SAM-dependent_MTases_sf"/>
</dbReference>
<dbReference type="InterPro" id="IPR006764">
    <property type="entry name" value="SAM_dep_MeTrfase_SAV2177_type"/>
</dbReference>
<keyword evidence="1" id="KW-0808">Transferase</keyword>
<evidence type="ECO:0000313" key="1">
    <source>
        <dbReference type="EMBL" id="MBP2326031.1"/>
    </source>
</evidence>